<name>A0A3D8QUV4_9HELO</name>
<feature type="region of interest" description="Disordered" evidence="1">
    <location>
        <begin position="1"/>
        <end position="47"/>
    </location>
</feature>
<evidence type="ECO:0000313" key="3">
    <source>
        <dbReference type="Proteomes" id="UP000256328"/>
    </source>
</evidence>
<keyword evidence="3" id="KW-1185">Reference proteome</keyword>
<proteinExistence type="predicted"/>
<evidence type="ECO:0000313" key="2">
    <source>
        <dbReference type="EMBL" id="RDW65555.1"/>
    </source>
</evidence>
<accession>A0A3D8QUV4</accession>
<feature type="region of interest" description="Disordered" evidence="1">
    <location>
        <begin position="126"/>
        <end position="204"/>
    </location>
</feature>
<sequence>MRCLSSNIRHRLTTAGPARRPERRGKCADAGHRRTWPLQHQADQRHEQDPAPYFPFLHAKKFWISWGQRRRHGRMVFFAPPKPQVTEYDGQPIDYLVAFDVNARSNRHGSVVLQPTHHAIPVPVALQRLSSNPREERKGNPVGSTANGQRRSTSTQGASRRTTEEATAVHPQAKPTGRAPGLHSWVGKASQEDVQPTDPLDPRP</sequence>
<dbReference type="Proteomes" id="UP000256328">
    <property type="component" value="Unassembled WGS sequence"/>
</dbReference>
<evidence type="ECO:0000256" key="1">
    <source>
        <dbReference type="SAM" id="MobiDB-lite"/>
    </source>
</evidence>
<feature type="compositionally biased region" description="Polar residues" evidence="1">
    <location>
        <begin position="142"/>
        <end position="160"/>
    </location>
</feature>
<dbReference type="AlphaFoldDB" id="A0A3D8QUV4"/>
<dbReference type="EMBL" id="PDLN01000015">
    <property type="protein sequence ID" value="RDW65555.1"/>
    <property type="molecule type" value="Genomic_DNA"/>
</dbReference>
<organism evidence="2 3">
    <name type="scientific">Coleophoma crateriformis</name>
    <dbReference type="NCBI Taxonomy" id="565419"/>
    <lineage>
        <taxon>Eukaryota</taxon>
        <taxon>Fungi</taxon>
        <taxon>Dikarya</taxon>
        <taxon>Ascomycota</taxon>
        <taxon>Pezizomycotina</taxon>
        <taxon>Leotiomycetes</taxon>
        <taxon>Helotiales</taxon>
        <taxon>Dermateaceae</taxon>
        <taxon>Coleophoma</taxon>
    </lineage>
</organism>
<comment type="caution">
    <text evidence="2">The sequence shown here is derived from an EMBL/GenBank/DDBJ whole genome shotgun (WGS) entry which is preliminary data.</text>
</comment>
<reference evidence="2 3" key="1">
    <citation type="journal article" date="2018" name="IMA Fungus">
        <title>IMA Genome-F 9: Draft genome sequence of Annulohypoxylon stygium, Aspergillus mulundensis, Berkeleyomyces basicola (syn. Thielaviopsis basicola), Ceratocystis smalleyi, two Cercospora beticola strains, Coleophoma cylindrospora, Fusarium fracticaudum, Phialophora cf. hyalina, and Morchella septimelata.</title>
        <authorList>
            <person name="Wingfield B.D."/>
            <person name="Bills G.F."/>
            <person name="Dong Y."/>
            <person name="Huang W."/>
            <person name="Nel W.J."/>
            <person name="Swalarsk-Parry B.S."/>
            <person name="Vaghefi N."/>
            <person name="Wilken P.M."/>
            <person name="An Z."/>
            <person name="de Beer Z.W."/>
            <person name="De Vos L."/>
            <person name="Chen L."/>
            <person name="Duong T.A."/>
            <person name="Gao Y."/>
            <person name="Hammerbacher A."/>
            <person name="Kikkert J.R."/>
            <person name="Li Y."/>
            <person name="Li H."/>
            <person name="Li K."/>
            <person name="Li Q."/>
            <person name="Liu X."/>
            <person name="Ma X."/>
            <person name="Naidoo K."/>
            <person name="Pethybridge S.J."/>
            <person name="Sun J."/>
            <person name="Steenkamp E.T."/>
            <person name="van der Nest M.A."/>
            <person name="van Wyk S."/>
            <person name="Wingfield M.J."/>
            <person name="Xiong C."/>
            <person name="Yue Q."/>
            <person name="Zhang X."/>
        </authorList>
    </citation>
    <scope>NUCLEOTIDE SEQUENCE [LARGE SCALE GENOMIC DNA]</scope>
    <source>
        <strain evidence="2 3">BP5796</strain>
    </source>
</reference>
<gene>
    <name evidence="2" type="ORF">BP5796_10247</name>
</gene>
<protein>
    <submittedName>
        <fullName evidence="2">Uncharacterized protein</fullName>
    </submittedName>
</protein>